<accession>A0A346Y156</accession>
<dbReference type="AlphaFoldDB" id="A0A346Y156"/>
<proteinExistence type="predicted"/>
<dbReference type="EMBL" id="CP031165">
    <property type="protein sequence ID" value="AXV08203.1"/>
    <property type="molecule type" value="Genomic_DNA"/>
</dbReference>
<dbReference type="KEGG" id="euz:DVS28_a3530"/>
<protein>
    <submittedName>
        <fullName evidence="1">Uncharacterized protein</fullName>
    </submittedName>
</protein>
<evidence type="ECO:0000313" key="1">
    <source>
        <dbReference type="EMBL" id="AXV08203.1"/>
    </source>
</evidence>
<dbReference type="Proteomes" id="UP000264006">
    <property type="component" value="Chromosome"/>
</dbReference>
<name>A0A346Y156_9ACTN</name>
<evidence type="ECO:0000313" key="2">
    <source>
        <dbReference type="Proteomes" id="UP000264006"/>
    </source>
</evidence>
<organism evidence="1 2">
    <name type="scientific">Euzebya pacifica</name>
    <dbReference type="NCBI Taxonomy" id="1608957"/>
    <lineage>
        <taxon>Bacteria</taxon>
        <taxon>Bacillati</taxon>
        <taxon>Actinomycetota</taxon>
        <taxon>Nitriliruptoria</taxon>
        <taxon>Euzebyales</taxon>
    </lineage>
</organism>
<gene>
    <name evidence="1" type="ORF">DVS28_a3530</name>
</gene>
<sequence>MDSIAIVAGEAVGLPQDMTLGEAEAFLAAHRDCQTAVDEDAHTSEVFIDQFDLLHSRWMGHVVDLYRDPTYQALLDEAVACLVARGWKTDSYEGFFSTVDGQISRAAPDLEAMRQISRGAGRDFSDCLATWDVTRTTQLETDRAAFVDDNFAALVEAEAVFRQFFGDGPP</sequence>
<keyword evidence="2" id="KW-1185">Reference proteome</keyword>
<reference evidence="1 2" key="1">
    <citation type="submission" date="2018-09" db="EMBL/GenBank/DDBJ databases">
        <title>Complete genome sequence of Euzebya sp. DY32-46 isolated from seawater of Pacific Ocean.</title>
        <authorList>
            <person name="Xu L."/>
            <person name="Wu Y.-H."/>
            <person name="Xu X.-W."/>
        </authorList>
    </citation>
    <scope>NUCLEOTIDE SEQUENCE [LARGE SCALE GENOMIC DNA]</scope>
    <source>
        <strain evidence="1 2">DY32-46</strain>
    </source>
</reference>